<sequence length="122" mass="14497">MKKYIHIKKEDREFIAKAFNVSKRTMYNAIHFEDMNEGNDLARKIRTLALERRGIVMIEAPEWEVLHDADGYMRYYRGDILLEFSKKEPVCDVFKHGEKVRHYDNVMTSDIQGIQDWATGLR</sequence>
<dbReference type="Proteomes" id="UP000190065">
    <property type="component" value="Unassembled WGS sequence"/>
</dbReference>
<protein>
    <submittedName>
        <fullName evidence="1">Uncharacterized protein</fullName>
    </submittedName>
</protein>
<dbReference type="RefSeq" id="WP_051529511.1">
    <property type="nucleotide sequence ID" value="NZ_FUXK01000026.1"/>
</dbReference>
<dbReference type="AlphaFoldDB" id="A0A1T4QWC8"/>
<organism evidence="1 2">
    <name type="scientific">Segatella oulorum</name>
    <dbReference type="NCBI Taxonomy" id="28136"/>
    <lineage>
        <taxon>Bacteria</taxon>
        <taxon>Pseudomonadati</taxon>
        <taxon>Bacteroidota</taxon>
        <taxon>Bacteroidia</taxon>
        <taxon>Bacteroidales</taxon>
        <taxon>Prevotellaceae</taxon>
        <taxon>Segatella</taxon>
    </lineage>
</organism>
<name>A0A1T4QWC8_9BACT</name>
<evidence type="ECO:0000313" key="2">
    <source>
        <dbReference type="Proteomes" id="UP000190065"/>
    </source>
</evidence>
<accession>A0A1T4QWC8</accession>
<dbReference type="EMBL" id="FUXK01000026">
    <property type="protein sequence ID" value="SKA07965.1"/>
    <property type="molecule type" value="Genomic_DNA"/>
</dbReference>
<reference evidence="1 2" key="1">
    <citation type="submission" date="2017-02" db="EMBL/GenBank/DDBJ databases">
        <authorList>
            <person name="Peterson S.W."/>
        </authorList>
    </citation>
    <scope>NUCLEOTIDE SEQUENCE [LARGE SCALE GENOMIC DNA]</scope>
    <source>
        <strain evidence="1 2">ATCC 43324</strain>
    </source>
</reference>
<gene>
    <name evidence="1" type="ORF">SAMN02745202_01974</name>
</gene>
<proteinExistence type="predicted"/>
<dbReference type="STRING" id="28136.SAMN02745202_01974"/>
<evidence type="ECO:0000313" key="1">
    <source>
        <dbReference type="EMBL" id="SKA07965.1"/>
    </source>
</evidence>